<dbReference type="GO" id="GO:0005777">
    <property type="term" value="C:peroxisome"/>
    <property type="evidence" value="ECO:0007669"/>
    <property type="project" value="TreeGrafter"/>
</dbReference>
<evidence type="ECO:0000259" key="8">
    <source>
        <dbReference type="Pfam" id="PF02771"/>
    </source>
</evidence>
<dbReference type="InterPro" id="IPR037069">
    <property type="entry name" value="AcylCoA_DH/ox_N_sf"/>
</dbReference>
<comment type="similarity">
    <text evidence="2 5">Belongs to the acyl-CoA dehydrogenase family.</text>
</comment>
<accession>A0A833R8W7</accession>
<gene>
    <name evidence="9" type="ORF">FCM35_KLT19563</name>
</gene>
<keyword evidence="4 5" id="KW-0274">FAD</keyword>
<dbReference type="InterPro" id="IPR046373">
    <property type="entry name" value="Acyl-CoA_Oxase/DH_mid-dom_sf"/>
</dbReference>
<dbReference type="InterPro" id="IPR009075">
    <property type="entry name" value="AcylCo_DH/oxidase_C"/>
</dbReference>
<dbReference type="GO" id="GO:0003995">
    <property type="term" value="F:acyl-CoA dehydrogenase activity"/>
    <property type="evidence" value="ECO:0007669"/>
    <property type="project" value="InterPro"/>
</dbReference>
<dbReference type="GO" id="GO:0006635">
    <property type="term" value="P:fatty acid beta-oxidation"/>
    <property type="evidence" value="ECO:0007669"/>
    <property type="project" value="InterPro"/>
</dbReference>
<dbReference type="Proteomes" id="UP000623129">
    <property type="component" value="Unassembled WGS sequence"/>
</dbReference>
<evidence type="ECO:0000256" key="2">
    <source>
        <dbReference type="ARBA" id="ARBA00009347"/>
    </source>
</evidence>
<dbReference type="Pfam" id="PF00441">
    <property type="entry name" value="Acyl-CoA_dh_1"/>
    <property type="match status" value="1"/>
</dbReference>
<name>A0A833R8W7_9POAL</name>
<keyword evidence="10" id="KW-1185">Reference proteome</keyword>
<evidence type="ECO:0000259" key="6">
    <source>
        <dbReference type="Pfam" id="PF00441"/>
    </source>
</evidence>
<dbReference type="GO" id="GO:0050660">
    <property type="term" value="F:flavin adenine dinucleotide binding"/>
    <property type="evidence" value="ECO:0007669"/>
    <property type="project" value="InterPro"/>
</dbReference>
<dbReference type="AlphaFoldDB" id="A0A833R8W7"/>
<dbReference type="SUPFAM" id="SSF56645">
    <property type="entry name" value="Acyl-CoA dehydrogenase NM domain-like"/>
    <property type="match status" value="1"/>
</dbReference>
<evidence type="ECO:0000313" key="10">
    <source>
        <dbReference type="Proteomes" id="UP000623129"/>
    </source>
</evidence>
<evidence type="ECO:0000256" key="4">
    <source>
        <dbReference type="ARBA" id="ARBA00022827"/>
    </source>
</evidence>
<proteinExistence type="inferred from homology"/>
<dbReference type="EMBL" id="SWLB01000007">
    <property type="protein sequence ID" value="KAF3336977.1"/>
    <property type="molecule type" value="Genomic_DNA"/>
</dbReference>
<protein>
    <submittedName>
        <fullName evidence="9">Acyl-coenzyme A oxidase 4</fullName>
    </submittedName>
</protein>
<dbReference type="FunFam" id="2.40.110.10:FF:000013">
    <property type="entry name" value="Acyl-coenzyme A oxidase 4 peroxisomal"/>
    <property type="match status" value="1"/>
</dbReference>
<dbReference type="OrthoDB" id="610840at2759"/>
<dbReference type="PANTHER" id="PTHR43188:SF1">
    <property type="entry name" value="ACYL-COA DEHYDROGENASE"/>
    <property type="match status" value="1"/>
</dbReference>
<feature type="domain" description="Acyl-CoA oxidase/dehydrogenase middle" evidence="7">
    <location>
        <begin position="162"/>
        <end position="253"/>
    </location>
</feature>
<dbReference type="SUPFAM" id="SSF47203">
    <property type="entry name" value="Acyl-CoA dehydrogenase C-terminal domain-like"/>
    <property type="match status" value="1"/>
</dbReference>
<dbReference type="Pfam" id="PF02770">
    <property type="entry name" value="Acyl-CoA_dh_M"/>
    <property type="match status" value="1"/>
</dbReference>
<dbReference type="Gene3D" id="1.20.140.10">
    <property type="entry name" value="Butyryl-CoA Dehydrogenase, subunit A, domain 3"/>
    <property type="match status" value="1"/>
</dbReference>
<dbReference type="PANTHER" id="PTHR43188">
    <property type="entry name" value="ACYL-COENZYME A OXIDASE"/>
    <property type="match status" value="1"/>
</dbReference>
<evidence type="ECO:0000256" key="5">
    <source>
        <dbReference type="RuleBase" id="RU362125"/>
    </source>
</evidence>
<reference evidence="9" key="1">
    <citation type="submission" date="2020-01" db="EMBL/GenBank/DDBJ databases">
        <title>Genome sequence of Kobresia littledalei, the first chromosome-level genome in the family Cyperaceae.</title>
        <authorList>
            <person name="Qu G."/>
        </authorList>
    </citation>
    <scope>NUCLEOTIDE SEQUENCE</scope>
    <source>
        <strain evidence="9">C.B.Clarke</strain>
        <tissue evidence="9">Leaf</tissue>
    </source>
</reference>
<dbReference type="Gene3D" id="2.40.110.10">
    <property type="entry name" value="Butyryl-CoA Dehydrogenase, subunit A, domain 2"/>
    <property type="match status" value="1"/>
</dbReference>
<sequence>MSTGSKNASPAPAVHVPLSVAFPQATPASIFPPPASDYYELDDLLTHEEKNLRNKIRELVVEEVAPIMAEYWEKAEFPHHIIPKFGALGVAGGPIEGYGCKRISTTASALAYAEIARVDPSIGSSILVHSCLATLTIAQHGSEEQKQKYIPSLARMDTIATCGLTEPNYGSDASSLQTRATKIEGGWIINGQKRWTANCTFADIFVISARNAETKQVNGFIVKQGAPGVSVTKIENKVALRIVQNGDVMFNDVFVPDEDKLPGITSFQGFVEALSLARVMVSWLSIGVAMGVYDLCNRYIEILLNSHLVDKTKFATELNRYVKERKQFGVPLAAFQLTQEKLVRMLGNIQAMFLTGWRLCKLHESGKMTTGHASMGKASTSIDQYTQI</sequence>
<evidence type="ECO:0000259" key="7">
    <source>
        <dbReference type="Pfam" id="PF02770"/>
    </source>
</evidence>
<dbReference type="FunFam" id="1.10.540.10:FF:000014">
    <property type="entry name" value="Acyl-coenzyme A oxidase 4, peroxisomal"/>
    <property type="match status" value="1"/>
</dbReference>
<keyword evidence="5" id="KW-0560">Oxidoreductase</keyword>
<dbReference type="Gene3D" id="1.10.540.10">
    <property type="entry name" value="Acyl-CoA dehydrogenase/oxidase, N-terminal domain"/>
    <property type="match status" value="1"/>
</dbReference>
<dbReference type="InterPro" id="IPR045008">
    <property type="entry name" value="ACX4-like"/>
</dbReference>
<organism evidence="9 10">
    <name type="scientific">Carex littledalei</name>
    <dbReference type="NCBI Taxonomy" id="544730"/>
    <lineage>
        <taxon>Eukaryota</taxon>
        <taxon>Viridiplantae</taxon>
        <taxon>Streptophyta</taxon>
        <taxon>Embryophyta</taxon>
        <taxon>Tracheophyta</taxon>
        <taxon>Spermatophyta</taxon>
        <taxon>Magnoliopsida</taxon>
        <taxon>Liliopsida</taxon>
        <taxon>Poales</taxon>
        <taxon>Cyperaceae</taxon>
        <taxon>Cyperoideae</taxon>
        <taxon>Cariceae</taxon>
        <taxon>Carex</taxon>
        <taxon>Carex subgen. Euthyceras</taxon>
    </lineage>
</organism>
<evidence type="ECO:0000256" key="3">
    <source>
        <dbReference type="ARBA" id="ARBA00022630"/>
    </source>
</evidence>
<dbReference type="Pfam" id="PF02771">
    <property type="entry name" value="Acyl-CoA_dh_N"/>
    <property type="match status" value="1"/>
</dbReference>
<feature type="domain" description="Acyl-CoA dehydrogenase/oxidase C-terminal" evidence="6">
    <location>
        <begin position="317"/>
        <end position="381"/>
    </location>
</feature>
<evidence type="ECO:0000313" key="9">
    <source>
        <dbReference type="EMBL" id="KAF3336977.1"/>
    </source>
</evidence>
<keyword evidence="3 5" id="KW-0285">Flavoprotein</keyword>
<evidence type="ECO:0000256" key="1">
    <source>
        <dbReference type="ARBA" id="ARBA00001974"/>
    </source>
</evidence>
<comment type="cofactor">
    <cofactor evidence="1 5">
        <name>FAD</name>
        <dbReference type="ChEBI" id="CHEBI:57692"/>
    </cofactor>
</comment>
<dbReference type="InterPro" id="IPR006091">
    <property type="entry name" value="Acyl-CoA_Oxase/DH_mid-dom"/>
</dbReference>
<dbReference type="InterPro" id="IPR013786">
    <property type="entry name" value="AcylCoA_DH/ox_N"/>
</dbReference>
<feature type="domain" description="Acyl-CoA dehydrogenase/oxidase N-terminal" evidence="8">
    <location>
        <begin position="46"/>
        <end position="156"/>
    </location>
</feature>
<comment type="caution">
    <text evidence="9">The sequence shown here is derived from an EMBL/GenBank/DDBJ whole genome shotgun (WGS) entry which is preliminary data.</text>
</comment>
<dbReference type="InterPro" id="IPR036250">
    <property type="entry name" value="AcylCo_DH-like_C"/>
</dbReference>
<dbReference type="InterPro" id="IPR009100">
    <property type="entry name" value="AcylCoA_DH/oxidase_NM_dom_sf"/>
</dbReference>